<evidence type="ECO:0000256" key="3">
    <source>
        <dbReference type="ARBA" id="ARBA00022679"/>
    </source>
</evidence>
<dbReference type="InterPro" id="IPR005195">
    <property type="entry name" value="Glyco_hydro_65_M"/>
</dbReference>
<dbReference type="Gene3D" id="2.70.98.40">
    <property type="entry name" value="Glycoside hydrolase, family 65, N-terminal domain"/>
    <property type="match status" value="1"/>
</dbReference>
<comment type="caution">
    <text evidence="7">The sequence shown here is derived from an EMBL/GenBank/DDBJ whole genome shotgun (WGS) entry which is preliminary data.</text>
</comment>
<reference evidence="7" key="2">
    <citation type="submission" date="2021-08" db="EMBL/GenBank/DDBJ databases">
        <authorList>
            <person name="Tani A."/>
            <person name="Ola A."/>
            <person name="Ogura Y."/>
            <person name="Katsura K."/>
            <person name="Hayashi T."/>
        </authorList>
    </citation>
    <scope>NUCLEOTIDE SEQUENCE</scope>
    <source>
        <strain evidence="7">DSM 17168</strain>
    </source>
</reference>
<accession>A0ABQ4SE20</accession>
<keyword evidence="8" id="KW-1185">Reference proteome</keyword>
<evidence type="ECO:0000313" key="7">
    <source>
        <dbReference type="EMBL" id="GJD99930.1"/>
    </source>
</evidence>
<organism evidence="7 8">
    <name type="scientific">Methylobacterium isbiliense</name>
    <dbReference type="NCBI Taxonomy" id="315478"/>
    <lineage>
        <taxon>Bacteria</taxon>
        <taxon>Pseudomonadati</taxon>
        <taxon>Pseudomonadota</taxon>
        <taxon>Alphaproteobacteria</taxon>
        <taxon>Hyphomicrobiales</taxon>
        <taxon>Methylobacteriaceae</taxon>
        <taxon>Methylobacterium</taxon>
    </lineage>
</organism>
<dbReference type="InterPro" id="IPR008928">
    <property type="entry name" value="6-hairpin_glycosidase_sf"/>
</dbReference>
<proteinExistence type="inferred from homology"/>
<dbReference type="PIRSF" id="PIRSF036289">
    <property type="entry name" value="Glycosyl_hydrolase_malt_phosph"/>
    <property type="match status" value="1"/>
</dbReference>
<dbReference type="EMBL" id="BPQQ01000019">
    <property type="protein sequence ID" value="GJD99930.1"/>
    <property type="molecule type" value="Genomic_DNA"/>
</dbReference>
<gene>
    <name evidence="7" type="primary">kojP</name>
    <name evidence="7" type="ORF">GMJLKIPL_1848</name>
</gene>
<dbReference type="PANTHER" id="PTHR11051:SF8">
    <property type="entry name" value="PROTEIN-GLUCOSYLGALACTOSYLHYDROXYLYSINE GLUCOSIDASE"/>
    <property type="match status" value="1"/>
</dbReference>
<evidence type="ECO:0000259" key="6">
    <source>
        <dbReference type="Pfam" id="PF03636"/>
    </source>
</evidence>
<dbReference type="RefSeq" id="WP_238234815.1">
    <property type="nucleotide sequence ID" value="NZ_BPQQ01000019.1"/>
</dbReference>
<dbReference type="Pfam" id="PF03632">
    <property type="entry name" value="Glyco_hydro_65m"/>
    <property type="match status" value="1"/>
</dbReference>
<feature type="domain" description="Glycoside hydrolase family 65 C-terminal" evidence="5">
    <location>
        <begin position="693"/>
        <end position="751"/>
    </location>
</feature>
<feature type="domain" description="Glycoside hydrolase family 65 N-terminal" evidence="6">
    <location>
        <begin position="18"/>
        <end position="249"/>
    </location>
</feature>
<feature type="domain" description="Glycoside hydrolase family 65 central catalytic" evidence="4">
    <location>
        <begin position="308"/>
        <end position="681"/>
    </location>
</feature>
<sequence length="761" mass="83494">MPEVLRPTPDSGWTLAHDGYSVTTESAVESRFAFGNGFLGMRAARSVSRGPTWASWLGYIRWASWPRCYVAGLFDMPNTEPAVPALVPVADWSRVRIVLDGATLAAREGAMLHGTRTLDLRRGVLLADWAHRTPAGVTFRGRELRLLSLADRAVGLQILRIALDRDEVEVKLEASFGLAGLGMEPMRLERDLAAWRTEGTAKAVAMAGAARLAHGGAASEPERPFPLRWVWRWRSVAGQAAVFARLVAVARADRPDEDPAPPAAAALARSTALGWRAVLAAHEAAWGERWTMSDVLIEGDDALQRALRFAVYHLTSAANPEDERVSIGARGLTGDAYFGHVFWDTEIYLLPFYTAIWPEAARALLMYRFHTLPGAREKAVRLGYRGALYPWESADTGAETTPDSVLGPNGTPVEILTGKMEHHISADVAYAVWHYWRATGDDDFLLQAGAEILLETARFWVSRAVPEADGRRHIRHVIGPDEYHEDVDDNAFTNVMARWTIARGLEVVALLQARWPERAAALRAALALGDDELAQWRDATARIVDGLDPETGLYEQFAGFHGLDLLDVADYADHALPIDVIIGRERTQGSQVVKQADVVALIALLPQEFPGASAETNFRHYEPRCAHGSSLSASMHALVAARLGQTETALRYMHETASLDLDPDPNSAGGVRIAGLGGLWQAVVRGFGGLTLSGERLEIDPRLPPQWRLLSFRTRWRDRMVAFRITQDGVDARLLAGERMEIGIAGTSVALEVGMAQRVSH</sequence>
<evidence type="ECO:0000256" key="1">
    <source>
        <dbReference type="ARBA" id="ARBA00006768"/>
    </source>
</evidence>
<protein>
    <submittedName>
        <fullName evidence="7">Kojibiose phosphorylase</fullName>
    </submittedName>
</protein>
<dbReference type="Gene3D" id="1.50.10.10">
    <property type="match status" value="1"/>
</dbReference>
<dbReference type="Gene3D" id="2.60.420.10">
    <property type="entry name" value="Maltose phosphorylase, domain 3"/>
    <property type="match status" value="1"/>
</dbReference>
<dbReference type="InterPro" id="IPR037018">
    <property type="entry name" value="GH65_N"/>
</dbReference>
<dbReference type="PANTHER" id="PTHR11051">
    <property type="entry name" value="GLYCOSYL HYDROLASE-RELATED"/>
    <property type="match status" value="1"/>
</dbReference>
<dbReference type="Proteomes" id="UP001055153">
    <property type="component" value="Unassembled WGS sequence"/>
</dbReference>
<dbReference type="SUPFAM" id="SSF74650">
    <property type="entry name" value="Galactose mutarotase-like"/>
    <property type="match status" value="1"/>
</dbReference>
<keyword evidence="2" id="KW-0328">Glycosyltransferase</keyword>
<keyword evidence="3" id="KW-0808">Transferase</keyword>
<dbReference type="SUPFAM" id="SSF48208">
    <property type="entry name" value="Six-hairpin glycosidases"/>
    <property type="match status" value="1"/>
</dbReference>
<dbReference type="Pfam" id="PF03633">
    <property type="entry name" value="Glyco_hydro_65C"/>
    <property type="match status" value="1"/>
</dbReference>
<evidence type="ECO:0000313" key="8">
    <source>
        <dbReference type="Proteomes" id="UP001055153"/>
    </source>
</evidence>
<dbReference type="InterPro" id="IPR005194">
    <property type="entry name" value="Glyco_hydro_65_C"/>
</dbReference>
<dbReference type="InterPro" id="IPR005196">
    <property type="entry name" value="Glyco_hydro_65_N"/>
</dbReference>
<dbReference type="InterPro" id="IPR012341">
    <property type="entry name" value="6hp_glycosidase-like_sf"/>
</dbReference>
<evidence type="ECO:0000259" key="4">
    <source>
        <dbReference type="Pfam" id="PF03632"/>
    </source>
</evidence>
<comment type="similarity">
    <text evidence="1">Belongs to the glycosyl hydrolase 65 family.</text>
</comment>
<reference evidence="7" key="1">
    <citation type="journal article" date="2021" name="Front. Microbiol.">
        <title>Comprehensive Comparative Genomics and Phenotyping of Methylobacterium Species.</title>
        <authorList>
            <person name="Alessa O."/>
            <person name="Ogura Y."/>
            <person name="Fujitani Y."/>
            <person name="Takami H."/>
            <person name="Hayashi T."/>
            <person name="Sahin N."/>
            <person name="Tani A."/>
        </authorList>
    </citation>
    <scope>NUCLEOTIDE SEQUENCE</scope>
    <source>
        <strain evidence="7">DSM 17168</strain>
    </source>
</reference>
<evidence type="ECO:0000256" key="2">
    <source>
        <dbReference type="ARBA" id="ARBA00022676"/>
    </source>
</evidence>
<evidence type="ECO:0000259" key="5">
    <source>
        <dbReference type="Pfam" id="PF03633"/>
    </source>
</evidence>
<dbReference type="Pfam" id="PF03636">
    <property type="entry name" value="Glyco_hydro_65N"/>
    <property type="match status" value="1"/>
</dbReference>
<dbReference type="InterPro" id="IPR011013">
    <property type="entry name" value="Gal_mutarotase_sf_dom"/>
</dbReference>
<dbReference type="InterPro" id="IPR017045">
    <property type="entry name" value="Malt_Pase/Glycosyl_Hdrlase"/>
</dbReference>
<name>A0ABQ4SE20_9HYPH</name>